<dbReference type="OrthoDB" id="22643at10239"/>
<reference evidence="1 2" key="1">
    <citation type="submission" date="2016-01" db="EMBL/GenBank/DDBJ databases">
        <title>Molecular aspects and genomic diversity of bacteriophages-specific to fish pathogen Flavobacterium psychrophilum.</title>
        <authorList>
            <person name="Castillo D."/>
            <person name="Middelboe M."/>
        </authorList>
    </citation>
    <scope>NUCLEOTIDE SEQUENCE [LARGE SCALE GENOMIC DNA]</scope>
</reference>
<keyword evidence="2" id="KW-1185">Reference proteome</keyword>
<dbReference type="EMBL" id="KU599887">
    <property type="protein sequence ID" value="ANB40919.1"/>
    <property type="molecule type" value="Genomic_DNA"/>
</dbReference>
<sequence>MKTKLIVCPKILALKKAEETFRFWYSVLLETEYMDDVDNRKDFQTALQTIADLQKKRERHSLFFLYLHLNLKNTL</sequence>
<evidence type="ECO:0000313" key="1">
    <source>
        <dbReference type="EMBL" id="ANB40919.1"/>
    </source>
</evidence>
<dbReference type="Proteomes" id="UP000202917">
    <property type="component" value="Segment"/>
</dbReference>
<proteinExistence type="predicted"/>
<protein>
    <submittedName>
        <fullName evidence="1">Uncharacterized protein</fullName>
    </submittedName>
</protein>
<evidence type="ECO:0000313" key="2">
    <source>
        <dbReference type="Proteomes" id="UP000202917"/>
    </source>
</evidence>
<dbReference type="GeneID" id="30308752"/>
<dbReference type="KEGG" id="vg:30308752"/>
<dbReference type="RefSeq" id="YP_009322880.1">
    <property type="nucleotide sequence ID" value="NC_031926.1"/>
</dbReference>
<name>A0A1B0WM24_9CAUD</name>
<accession>A0A1B0WM24</accession>
<organism evidence="1 2">
    <name type="scientific">Flavobacterium phage 2A</name>
    <dbReference type="NCBI Taxonomy" id="1792273"/>
    <lineage>
        <taxon>Viruses</taxon>
        <taxon>Duplodnaviria</taxon>
        <taxon>Heunggongvirae</taxon>
        <taxon>Uroviricota</taxon>
        <taxon>Caudoviricetes</taxon>
        <taxon>Duneviridae</taxon>
        <taxon>Unahavirus</taxon>
        <taxon>Unahavirus uv2A</taxon>
    </lineage>
</organism>